<reference evidence="4 5" key="1">
    <citation type="journal article" date="2013" name="J. Bacteriol.">
        <title>Roles of HynAB and Ech, the only two hydrogenases found in the model sulfate reducer Desulfovibrio gigas.</title>
        <authorList>
            <person name="Morais-Silva F.O."/>
            <person name="Santos C.I."/>
            <person name="Rodrigues R."/>
            <person name="Pereira I.A."/>
            <person name="Rodrigues-Pousada C."/>
        </authorList>
    </citation>
    <scope>NUCLEOTIDE SEQUENCE [LARGE SCALE GENOMIC DNA]</scope>
    <source>
        <strain evidence="5">ATCC 19364 / DSM 1382 / NCIMB 9332 / VKM B-1759</strain>
    </source>
</reference>
<dbReference type="HOGENOM" id="CLU_069326_1_0_7"/>
<evidence type="ECO:0000313" key="4">
    <source>
        <dbReference type="EMBL" id="AGW14923.1"/>
    </source>
</evidence>
<dbReference type="Gene3D" id="1.25.40.10">
    <property type="entry name" value="Tetratricopeptide repeat domain"/>
    <property type="match status" value="1"/>
</dbReference>
<feature type="repeat" description="TPR" evidence="3">
    <location>
        <begin position="171"/>
        <end position="204"/>
    </location>
</feature>
<dbReference type="SUPFAM" id="SSF48452">
    <property type="entry name" value="TPR-like"/>
    <property type="match status" value="1"/>
</dbReference>
<keyword evidence="1" id="KW-0677">Repeat</keyword>
<protein>
    <submittedName>
        <fullName evidence="4">Putative TPR domain protein</fullName>
    </submittedName>
</protein>
<name>T2GF56_MEGG1</name>
<proteinExistence type="predicted"/>
<dbReference type="OrthoDB" id="5469953at2"/>
<accession>T2GF56</accession>
<dbReference type="STRING" id="1121448.DGI_3219"/>
<dbReference type="eggNOG" id="COG0457">
    <property type="taxonomic scope" value="Bacteria"/>
</dbReference>
<dbReference type="Pfam" id="PF14559">
    <property type="entry name" value="TPR_19"/>
    <property type="match status" value="1"/>
</dbReference>
<gene>
    <name evidence="4" type="ORF">DGI_3219</name>
</gene>
<organism evidence="4 5">
    <name type="scientific">Megalodesulfovibrio gigas (strain ATCC 19364 / DSM 1382 / NCIMB 9332 / VKM B-1759)</name>
    <name type="common">Desulfovibrio gigas</name>
    <dbReference type="NCBI Taxonomy" id="1121448"/>
    <lineage>
        <taxon>Bacteria</taxon>
        <taxon>Pseudomonadati</taxon>
        <taxon>Thermodesulfobacteriota</taxon>
        <taxon>Desulfovibrionia</taxon>
        <taxon>Desulfovibrionales</taxon>
        <taxon>Desulfovibrionaceae</taxon>
        <taxon>Megalodesulfovibrio</taxon>
    </lineage>
</organism>
<dbReference type="InterPro" id="IPR011990">
    <property type="entry name" value="TPR-like_helical_dom_sf"/>
</dbReference>
<dbReference type="PATRIC" id="fig|1121448.10.peg.3175"/>
<dbReference type="KEGG" id="dgg:DGI_3219"/>
<keyword evidence="5" id="KW-1185">Reference proteome</keyword>
<evidence type="ECO:0000256" key="3">
    <source>
        <dbReference type="PROSITE-ProRule" id="PRU00339"/>
    </source>
</evidence>
<reference evidence="5" key="2">
    <citation type="submission" date="2013-07" db="EMBL/GenBank/DDBJ databases">
        <authorList>
            <person name="Morais-Silva F.O."/>
            <person name="Rezende A.M."/>
            <person name="Pimentel C."/>
            <person name="Resende D.M."/>
            <person name="Santos C.I."/>
            <person name="Clemente C."/>
            <person name="de Oliveira L.M."/>
            <person name="da Silva S.M."/>
            <person name="Costa D.A."/>
            <person name="Varela-Raposo A."/>
            <person name="Horacio E.C.A."/>
            <person name="Matos M."/>
            <person name="Flores O."/>
            <person name="Ruiz J.C."/>
            <person name="Rodrigues-Pousada C."/>
        </authorList>
    </citation>
    <scope>NUCLEOTIDE SEQUENCE [LARGE SCALE GENOMIC DNA]</scope>
    <source>
        <strain evidence="5">ATCC 19364 / DSM 1382 / NCIMB 9332 / VKM B-1759</strain>
    </source>
</reference>
<dbReference type="InterPro" id="IPR051012">
    <property type="entry name" value="CellSynth/LPSAsmb/PSIAsmb"/>
</dbReference>
<dbReference type="Pfam" id="PF13432">
    <property type="entry name" value="TPR_16"/>
    <property type="match status" value="1"/>
</dbReference>
<dbReference type="PANTHER" id="PTHR45586">
    <property type="entry name" value="TPR REPEAT-CONTAINING PROTEIN PA4667"/>
    <property type="match status" value="1"/>
</dbReference>
<dbReference type="PANTHER" id="PTHR45586:SF1">
    <property type="entry name" value="LIPOPOLYSACCHARIDE ASSEMBLY PROTEIN B"/>
    <property type="match status" value="1"/>
</dbReference>
<evidence type="ECO:0000256" key="2">
    <source>
        <dbReference type="ARBA" id="ARBA00022803"/>
    </source>
</evidence>
<dbReference type="AlphaFoldDB" id="T2GF56"/>
<dbReference type="SMART" id="SM00028">
    <property type="entry name" value="TPR"/>
    <property type="match status" value="4"/>
</dbReference>
<sequence length="270" mass="30469">MRDVTRPSGVTDVRDRIHGIFSTQAIQKVGTGTTVRRTIQKSFWMCVEQRDGTIEVQPLNTHCVPSGPRRIIAKDDLLQKFSPEPEFYINSVYPAMQELTTNISQGEEHRAKGEYLSAEHRFKKALAVDVDNVRANFGLGLTYLERGEVDKADNIFDRLVRLEAAFAPEHKHLFNEFGINLRKNKMYDQALSYYSKALSLSKGDEHLHYNIARAHFEKSQLAEAASHLDIALTMNPELEAARKFKDWMESKGLMTPEASSSGNSSPLAAI</sequence>
<dbReference type="InterPro" id="IPR019734">
    <property type="entry name" value="TPR_rpt"/>
</dbReference>
<dbReference type="PROSITE" id="PS50005">
    <property type="entry name" value="TPR"/>
    <property type="match status" value="2"/>
</dbReference>
<evidence type="ECO:0000313" key="5">
    <source>
        <dbReference type="Proteomes" id="UP000016587"/>
    </source>
</evidence>
<keyword evidence="2 3" id="KW-0802">TPR repeat</keyword>
<feature type="repeat" description="TPR" evidence="3">
    <location>
        <begin position="133"/>
        <end position="166"/>
    </location>
</feature>
<dbReference type="Proteomes" id="UP000016587">
    <property type="component" value="Chromosome"/>
</dbReference>
<dbReference type="EMBL" id="CP006585">
    <property type="protein sequence ID" value="AGW14923.1"/>
    <property type="molecule type" value="Genomic_DNA"/>
</dbReference>
<evidence type="ECO:0000256" key="1">
    <source>
        <dbReference type="ARBA" id="ARBA00022737"/>
    </source>
</evidence>